<keyword evidence="2" id="KW-1185">Reference proteome</keyword>
<dbReference type="Proteomes" id="UP000183567">
    <property type="component" value="Unassembled WGS sequence"/>
</dbReference>
<evidence type="ECO:0000313" key="1">
    <source>
        <dbReference type="EMBL" id="OJA15004.1"/>
    </source>
</evidence>
<gene>
    <name evidence="1" type="ORF">AZE42_10204</name>
</gene>
<protein>
    <submittedName>
        <fullName evidence="1">Uncharacterized protein</fullName>
    </submittedName>
</protein>
<proteinExistence type="predicted"/>
<sequence length="158" mass="17747">MASQTMFMCVLDIQFIRCSLDRPWFSQSSGPRRSLALSPSPTSRPHEFLGHFTSLFHRPQTTVGESMGLQQPQTQHMSSHPGPRAVEVAPVRDKQALFVSPRQETVSDQTAMVINRVDTFHLSIQFTCATNLVVVVYRYPVNDPFMLSSVGYCIKPSC</sequence>
<dbReference type="OrthoDB" id="10357642at2759"/>
<evidence type="ECO:0000313" key="2">
    <source>
        <dbReference type="Proteomes" id="UP000183567"/>
    </source>
</evidence>
<name>A0A1J8QTK6_9AGAM</name>
<dbReference type="EMBL" id="LVVM01003399">
    <property type="protein sequence ID" value="OJA15004.1"/>
    <property type="molecule type" value="Genomic_DNA"/>
</dbReference>
<organism evidence="1 2">
    <name type="scientific">Rhizopogon vesiculosus</name>
    <dbReference type="NCBI Taxonomy" id="180088"/>
    <lineage>
        <taxon>Eukaryota</taxon>
        <taxon>Fungi</taxon>
        <taxon>Dikarya</taxon>
        <taxon>Basidiomycota</taxon>
        <taxon>Agaricomycotina</taxon>
        <taxon>Agaricomycetes</taxon>
        <taxon>Agaricomycetidae</taxon>
        <taxon>Boletales</taxon>
        <taxon>Suillineae</taxon>
        <taxon>Rhizopogonaceae</taxon>
        <taxon>Rhizopogon</taxon>
    </lineage>
</organism>
<dbReference type="AlphaFoldDB" id="A0A1J8QTK6"/>
<comment type="caution">
    <text evidence="1">The sequence shown here is derived from an EMBL/GenBank/DDBJ whole genome shotgun (WGS) entry which is preliminary data.</text>
</comment>
<reference evidence="1 2" key="1">
    <citation type="submission" date="2016-03" db="EMBL/GenBank/DDBJ databases">
        <title>Comparative genomics of the ectomycorrhizal sister species Rhizopogon vinicolor and Rhizopogon vesiculosus (Basidiomycota: Boletales) reveals a divergence of the mating type B locus.</title>
        <authorList>
            <person name="Mujic A.B."/>
            <person name="Kuo A."/>
            <person name="Tritt A."/>
            <person name="Lipzen A."/>
            <person name="Chen C."/>
            <person name="Johnson J."/>
            <person name="Sharma A."/>
            <person name="Barry K."/>
            <person name="Grigoriev I.V."/>
            <person name="Spatafora J.W."/>
        </authorList>
    </citation>
    <scope>NUCLEOTIDE SEQUENCE [LARGE SCALE GENOMIC DNA]</scope>
    <source>
        <strain evidence="1 2">AM-OR11-056</strain>
    </source>
</reference>
<accession>A0A1J8QTK6</accession>